<evidence type="ECO:0000313" key="5">
    <source>
        <dbReference type="EMBL" id="HGG99909.1"/>
    </source>
</evidence>
<dbReference type="SUPFAM" id="SSF69593">
    <property type="entry name" value="Glycerol-3-phosphate (1)-acyltransferase"/>
    <property type="match status" value="1"/>
</dbReference>
<evidence type="ECO:0000256" key="3">
    <source>
        <dbReference type="ARBA" id="ARBA00023315"/>
    </source>
</evidence>
<dbReference type="Pfam" id="PF01553">
    <property type="entry name" value="Acyltransferase"/>
    <property type="match status" value="1"/>
</dbReference>
<proteinExistence type="predicted"/>
<dbReference type="SMART" id="SM00563">
    <property type="entry name" value="PlsC"/>
    <property type="match status" value="1"/>
</dbReference>
<comment type="caution">
    <text evidence="5">The sequence shown here is derived from an EMBL/GenBank/DDBJ whole genome shotgun (WGS) entry which is preliminary data.</text>
</comment>
<feature type="domain" description="Phospholipid/glycerol acyltransferase" evidence="4">
    <location>
        <begin position="64"/>
        <end position="181"/>
    </location>
</feature>
<dbReference type="PANTHER" id="PTHR10434:SF40">
    <property type="entry name" value="1-ACYL-SN-GLYCEROL-3-PHOSPHATE ACYLTRANSFERASE"/>
    <property type="match status" value="1"/>
</dbReference>
<keyword evidence="3 5" id="KW-0012">Acyltransferase</keyword>
<reference evidence="5" key="1">
    <citation type="journal article" date="2020" name="mSystems">
        <title>Genome- and Community-Level Interaction Insights into Carbon Utilization and Element Cycling Functions of Hydrothermarchaeota in Hydrothermal Sediment.</title>
        <authorList>
            <person name="Zhou Z."/>
            <person name="Liu Y."/>
            <person name="Xu W."/>
            <person name="Pan J."/>
            <person name="Luo Z.H."/>
            <person name="Li M."/>
        </authorList>
    </citation>
    <scope>NUCLEOTIDE SEQUENCE [LARGE SCALE GENOMIC DNA]</scope>
    <source>
        <strain evidence="5">SpSt-788</strain>
    </source>
</reference>
<evidence type="ECO:0000256" key="2">
    <source>
        <dbReference type="ARBA" id="ARBA00022679"/>
    </source>
</evidence>
<evidence type="ECO:0000259" key="4">
    <source>
        <dbReference type="SMART" id="SM00563"/>
    </source>
</evidence>
<dbReference type="InterPro" id="IPR002123">
    <property type="entry name" value="Plipid/glycerol_acylTrfase"/>
</dbReference>
<organism evidence="5">
    <name type="scientific">Thermodesulfovibrio aggregans</name>
    <dbReference type="NCBI Taxonomy" id="86166"/>
    <lineage>
        <taxon>Bacteria</taxon>
        <taxon>Pseudomonadati</taxon>
        <taxon>Nitrospirota</taxon>
        <taxon>Thermodesulfovibrionia</taxon>
        <taxon>Thermodesulfovibrionales</taxon>
        <taxon>Thermodesulfovibrionaceae</taxon>
        <taxon>Thermodesulfovibrio</taxon>
    </lineage>
</organism>
<dbReference type="CDD" id="cd07989">
    <property type="entry name" value="LPLAT_AGPAT-like"/>
    <property type="match status" value="1"/>
</dbReference>
<accession>A0A7C4EQA7</accession>
<keyword evidence="2 5" id="KW-0808">Transferase</keyword>
<dbReference type="AlphaFoldDB" id="A0A7C4EQA7"/>
<sequence length="239" mass="27018">MTTIKIHFNVLKKIVSAAYKLKRGAYLYENLVLDGLKVLDMLRDVGCKVTVKGNENLNGLNQPCVFIANHMSTLETLVLPAVIGKQIRITFVVKESLLNYPFFGKILSMLKPIAVTRKNPKEDYRTVIQEGIKRLQEGISVVVFPQATRQIVFDPVKFNTLGIKLAKKASVPVVPIALRTDAWGIGRIFKDFGKIDPSKPVYFFIGKPLYIEDKGIKEHLYIVEFIRKSLEKGDVDVLR</sequence>
<dbReference type="GO" id="GO:0003841">
    <property type="term" value="F:1-acylglycerol-3-phosphate O-acyltransferase activity"/>
    <property type="evidence" value="ECO:0007669"/>
    <property type="project" value="TreeGrafter"/>
</dbReference>
<evidence type="ECO:0000256" key="1">
    <source>
        <dbReference type="ARBA" id="ARBA00005189"/>
    </source>
</evidence>
<gene>
    <name evidence="5" type="ORF">ENV75_05635</name>
</gene>
<comment type="pathway">
    <text evidence="1">Lipid metabolism.</text>
</comment>
<dbReference type="GO" id="GO:0006654">
    <property type="term" value="P:phosphatidic acid biosynthetic process"/>
    <property type="evidence" value="ECO:0007669"/>
    <property type="project" value="TreeGrafter"/>
</dbReference>
<dbReference type="PANTHER" id="PTHR10434">
    <property type="entry name" value="1-ACYL-SN-GLYCEROL-3-PHOSPHATE ACYLTRANSFERASE"/>
    <property type="match status" value="1"/>
</dbReference>
<protein>
    <submittedName>
        <fullName evidence="5">1-acyl-sn-glycerol-3-phosphate acyltransferase</fullName>
    </submittedName>
</protein>
<name>A0A7C4EQA7_9BACT</name>
<dbReference type="EMBL" id="DTHO01000061">
    <property type="protein sequence ID" value="HGG99909.1"/>
    <property type="molecule type" value="Genomic_DNA"/>
</dbReference>